<evidence type="ECO:0000313" key="2">
    <source>
        <dbReference type="Proteomes" id="UP000277204"/>
    </source>
</evidence>
<accession>A0A3P8GXI3</accession>
<sequence>MIATRSGVRPERGPLLTRLRKPHAKTSLQLHEQLTSHTGFDSAQLFSPNMCDQWINSCSYRLNAEDPKLLCILKIQRRLLLVRLEL</sequence>
<gene>
    <name evidence="1" type="ORF">SMRZ_LOCUS21359</name>
</gene>
<dbReference type="EMBL" id="UZAI01018673">
    <property type="protein sequence ID" value="VDP39239.1"/>
    <property type="molecule type" value="Genomic_DNA"/>
</dbReference>
<organism evidence="1 2">
    <name type="scientific">Schistosoma margrebowiei</name>
    <dbReference type="NCBI Taxonomy" id="48269"/>
    <lineage>
        <taxon>Eukaryota</taxon>
        <taxon>Metazoa</taxon>
        <taxon>Spiralia</taxon>
        <taxon>Lophotrochozoa</taxon>
        <taxon>Platyhelminthes</taxon>
        <taxon>Trematoda</taxon>
        <taxon>Digenea</taxon>
        <taxon>Strigeidida</taxon>
        <taxon>Schistosomatoidea</taxon>
        <taxon>Schistosomatidae</taxon>
        <taxon>Schistosoma</taxon>
    </lineage>
</organism>
<name>A0A3P8GXI3_9TREM</name>
<protein>
    <submittedName>
        <fullName evidence="1">Uncharacterized protein</fullName>
    </submittedName>
</protein>
<keyword evidence="2" id="KW-1185">Reference proteome</keyword>
<reference evidence="1 2" key="1">
    <citation type="submission" date="2018-11" db="EMBL/GenBank/DDBJ databases">
        <authorList>
            <consortium name="Pathogen Informatics"/>
        </authorList>
    </citation>
    <scope>NUCLEOTIDE SEQUENCE [LARGE SCALE GENOMIC DNA]</scope>
    <source>
        <strain evidence="1 2">Zambia</strain>
    </source>
</reference>
<proteinExistence type="predicted"/>
<dbReference type="AlphaFoldDB" id="A0A3P8GXI3"/>
<dbReference type="Proteomes" id="UP000277204">
    <property type="component" value="Unassembled WGS sequence"/>
</dbReference>
<evidence type="ECO:0000313" key="1">
    <source>
        <dbReference type="EMBL" id="VDP39239.1"/>
    </source>
</evidence>